<dbReference type="InterPro" id="IPR015424">
    <property type="entry name" value="PyrdxlP-dep_Trfase"/>
</dbReference>
<keyword evidence="2" id="KW-0732">Signal</keyword>
<proteinExistence type="predicted"/>
<gene>
    <name evidence="3" type="ORF">THAPS_6818</name>
</gene>
<evidence type="ECO:0000313" key="3">
    <source>
        <dbReference type="EMBL" id="ACI64822.1"/>
    </source>
</evidence>
<evidence type="ECO:0000313" key="4">
    <source>
        <dbReference type="Proteomes" id="UP000001449"/>
    </source>
</evidence>
<dbReference type="EMBL" id="CP001160">
    <property type="protein sequence ID" value="ACI64822.1"/>
    <property type="molecule type" value="Genomic_DNA"/>
</dbReference>
<dbReference type="SUPFAM" id="SSF53383">
    <property type="entry name" value="PLP-dependent transferases"/>
    <property type="match status" value="1"/>
</dbReference>
<organism evidence="3 4">
    <name type="scientific">Thalassiosira pseudonana</name>
    <name type="common">Marine diatom</name>
    <name type="synonym">Cyclotella nana</name>
    <dbReference type="NCBI Taxonomy" id="35128"/>
    <lineage>
        <taxon>Eukaryota</taxon>
        <taxon>Sar</taxon>
        <taxon>Stramenopiles</taxon>
        <taxon>Ochrophyta</taxon>
        <taxon>Bacillariophyta</taxon>
        <taxon>Coscinodiscophyceae</taxon>
        <taxon>Thalassiosirophycidae</taxon>
        <taxon>Thalassiosirales</taxon>
        <taxon>Thalassiosiraceae</taxon>
        <taxon>Thalassiosira</taxon>
    </lineage>
</organism>
<dbReference type="OMA" id="ERYHYRI"/>
<keyword evidence="4" id="KW-1185">Reference proteome</keyword>
<evidence type="ECO:0008006" key="5">
    <source>
        <dbReference type="Google" id="ProtNLM"/>
    </source>
</evidence>
<dbReference type="PaxDb" id="35128-Thaps6818"/>
<protein>
    <recommendedName>
        <fullName evidence="5">Glutamate-1-semialdehyde 2,1-aminomutase</fullName>
    </recommendedName>
</protein>
<dbReference type="STRING" id="35128.B5YMK2"/>
<feature type="chain" id="PRO_5002841484" description="Glutamate-1-semialdehyde 2,1-aminomutase" evidence="2">
    <location>
        <begin position="24"/>
        <end position="787"/>
    </location>
</feature>
<dbReference type="HOGENOM" id="CLU_356640_0_0_1"/>
<dbReference type="PANTHER" id="PTHR43713:SF3">
    <property type="entry name" value="GLUTAMATE-1-SEMIALDEHYDE 2,1-AMINOMUTASE 1, CHLOROPLASTIC-RELATED"/>
    <property type="match status" value="1"/>
</dbReference>
<dbReference type="InterPro" id="IPR015421">
    <property type="entry name" value="PyrdxlP-dep_Trfase_major"/>
</dbReference>
<reference evidence="3 4" key="2">
    <citation type="journal article" date="2008" name="Nature">
        <title>The Phaeodactylum genome reveals the evolutionary history of diatom genomes.</title>
        <authorList>
            <person name="Bowler C."/>
            <person name="Allen A.E."/>
            <person name="Badger J.H."/>
            <person name="Grimwood J."/>
            <person name="Jabbari K."/>
            <person name="Kuo A."/>
            <person name="Maheswari U."/>
            <person name="Martens C."/>
            <person name="Maumus F."/>
            <person name="Otillar R.P."/>
            <person name="Rayko E."/>
            <person name="Salamov A."/>
            <person name="Vandepoele K."/>
            <person name="Beszteri B."/>
            <person name="Gruber A."/>
            <person name="Heijde M."/>
            <person name="Katinka M."/>
            <person name="Mock T."/>
            <person name="Valentin K."/>
            <person name="Verret F."/>
            <person name="Berges J.A."/>
            <person name="Brownlee C."/>
            <person name="Cadoret J.P."/>
            <person name="Chiovitti A."/>
            <person name="Choi C.J."/>
            <person name="Coesel S."/>
            <person name="De Martino A."/>
            <person name="Detter J.C."/>
            <person name="Durkin C."/>
            <person name="Falciatore A."/>
            <person name="Fournet J."/>
            <person name="Haruta M."/>
            <person name="Huysman M.J."/>
            <person name="Jenkins B.D."/>
            <person name="Jiroutova K."/>
            <person name="Jorgensen R.E."/>
            <person name="Joubert Y."/>
            <person name="Kaplan A."/>
            <person name="Kroger N."/>
            <person name="Kroth P.G."/>
            <person name="La Roche J."/>
            <person name="Lindquist E."/>
            <person name="Lommer M."/>
            <person name="Martin-Jezequel V."/>
            <person name="Lopez P.J."/>
            <person name="Lucas S."/>
            <person name="Mangogna M."/>
            <person name="McGinnis K."/>
            <person name="Medlin L.K."/>
            <person name="Montsant A."/>
            <person name="Oudot-Le Secq M.P."/>
            <person name="Napoli C."/>
            <person name="Obornik M."/>
            <person name="Parker M.S."/>
            <person name="Petit J.L."/>
            <person name="Porcel B.M."/>
            <person name="Poulsen N."/>
            <person name="Robison M."/>
            <person name="Rychlewski L."/>
            <person name="Rynearson T.A."/>
            <person name="Schmutz J."/>
            <person name="Shapiro H."/>
            <person name="Siaut M."/>
            <person name="Stanley M."/>
            <person name="Sussman M.R."/>
            <person name="Taylor A.R."/>
            <person name="Vardi A."/>
            <person name="von Dassow P."/>
            <person name="Vyverman W."/>
            <person name="Willis A."/>
            <person name="Wyrwicz L.S."/>
            <person name="Rokhsar D.S."/>
            <person name="Weissenbach J."/>
            <person name="Armbrust E.V."/>
            <person name="Green B.R."/>
            <person name="Van de Peer Y."/>
            <person name="Grigoriev I.V."/>
        </authorList>
    </citation>
    <scope>NUCLEOTIDE SEQUENCE [LARGE SCALE GENOMIC DNA]</scope>
    <source>
        <strain evidence="3 4">CCMP1335</strain>
    </source>
</reference>
<dbReference type="InParanoid" id="B5YMK2"/>
<name>B5YMK2_THAPS</name>
<dbReference type="GeneID" id="7448989"/>
<sequence length="787" mass="89091">MGPVATLVLAFMVLSLITKFTWEKIEFFLKSNIKYRIMDSLAAYIYYGDDIGVEASLKLDSPSSDIYQRRLVGQQYLASKLEATKPKDGVECHGKTLAASLVDCRFALAKVRNGSPHNDVNGTFNGSASAHDEGAAGILTVVTEDGVARPYVGNDAVHTLGVESFYAPIQKEVNRQMSLDDKENKESMMRYCPIAMNSALEKNVGLIKRLTGMDKVRYALSGSEAVDAALKDIKASCKNKPLIVRFTSAYHGHVSGVSFLACDNHVFLPECAQDSIDFIERYHYRIAAVIVNPMQHFTGVNKPSPPGEKVTHSSRIRSSVPRDEYARWLHSLQYKCNYCTKYLSKVALVMDDIYFAFRTPDLLSSQYFLHPDTQAPLKPDVMILGKALAAGYPLSAVVGREGFLNSYDKKFLLQVNKTVGTLAAWHGGIIASNVFLEALEGRGGSDGQPLLKIGAKEQFSNLVRKCDAFSQSLNARFANEGLPVRIRNFSNTFSFDFLNKSLYNSRYPQYLLAEGIFLGNYSTGKFNLNADVTMSDWKCLEEKFVSAASKMQRDGYFEPMKSAAKTKLYLSLMTKFARNYAWIYYNQIMNDKHIDIEVSHNHPVNKFGHFWSSVGMIVFAYPLLFWYCDPLKGCLCFFLTHVVRQSGHFFYEHQDKNIEKLKFGHKDASKKEAVVFLSLATLVYKYRETLYDFVIQYIDPSFLELTLEQYVLAIALFTVVPHFVEICYQYGWLRGVSWALKILTDPFTDLLDFYTHVVIHPKWFLDLKEQRATYQLDITTKKVVKVA</sequence>
<dbReference type="RefSeq" id="XP_002296105.1">
    <property type="nucleotide sequence ID" value="XM_002296069.1"/>
</dbReference>
<evidence type="ECO:0000256" key="2">
    <source>
        <dbReference type="SAM" id="SignalP"/>
    </source>
</evidence>
<accession>B5YMK2</accession>
<reference evidence="3 4" key="1">
    <citation type="journal article" date="2004" name="Science">
        <title>The genome of the diatom Thalassiosira pseudonana: ecology, evolution, and metabolism.</title>
        <authorList>
            <person name="Armbrust E.V."/>
            <person name="Berges J.A."/>
            <person name="Bowler C."/>
            <person name="Green B.R."/>
            <person name="Martinez D."/>
            <person name="Putnam N.H."/>
            <person name="Zhou S."/>
            <person name="Allen A.E."/>
            <person name="Apt K.E."/>
            <person name="Bechner M."/>
            <person name="Brzezinski M.A."/>
            <person name="Chaal B.K."/>
            <person name="Chiovitti A."/>
            <person name="Davis A.K."/>
            <person name="Demarest M.S."/>
            <person name="Detter J.C."/>
            <person name="Glavina T."/>
            <person name="Goodstein D."/>
            <person name="Hadi M.Z."/>
            <person name="Hellsten U."/>
            <person name="Hildebrand M."/>
            <person name="Jenkins B.D."/>
            <person name="Jurka J."/>
            <person name="Kapitonov V.V."/>
            <person name="Kroger N."/>
            <person name="Lau W.W."/>
            <person name="Lane T.W."/>
            <person name="Larimer F.W."/>
            <person name="Lippmeier J.C."/>
            <person name="Lucas S."/>
            <person name="Medina M."/>
            <person name="Montsant A."/>
            <person name="Obornik M."/>
            <person name="Parker M.S."/>
            <person name="Palenik B."/>
            <person name="Pazour G.J."/>
            <person name="Richardson P.M."/>
            <person name="Rynearson T.A."/>
            <person name="Saito M.A."/>
            <person name="Schwartz D.C."/>
            <person name="Thamatrakoln K."/>
            <person name="Valentin K."/>
            <person name="Vardi A."/>
            <person name="Wilkerson F.P."/>
            <person name="Rokhsar D.S."/>
        </authorList>
    </citation>
    <scope>NUCLEOTIDE SEQUENCE [LARGE SCALE GENOMIC DNA]</scope>
    <source>
        <strain evidence="3 4">CCMP1335</strain>
    </source>
</reference>
<feature type="signal peptide" evidence="2">
    <location>
        <begin position="1"/>
        <end position="23"/>
    </location>
</feature>
<dbReference type="PANTHER" id="PTHR43713">
    <property type="entry name" value="GLUTAMATE-1-SEMIALDEHYDE 2,1-AMINOMUTASE"/>
    <property type="match status" value="1"/>
</dbReference>
<dbReference type="AlphaFoldDB" id="B5YMK2"/>
<dbReference type="KEGG" id="tps:THAPS_6818"/>
<evidence type="ECO:0000256" key="1">
    <source>
        <dbReference type="ARBA" id="ARBA00001933"/>
    </source>
</evidence>
<comment type="cofactor">
    <cofactor evidence="1">
        <name>pyridoxal 5'-phosphate</name>
        <dbReference type="ChEBI" id="CHEBI:597326"/>
    </cofactor>
</comment>
<dbReference type="Proteomes" id="UP000001449">
    <property type="component" value="Chromosome 7"/>
</dbReference>
<dbReference type="Gene3D" id="3.40.640.10">
    <property type="entry name" value="Type I PLP-dependent aspartate aminotransferase-like (Major domain)"/>
    <property type="match status" value="1"/>
</dbReference>
<dbReference type="eggNOG" id="KOG1401">
    <property type="taxonomic scope" value="Eukaryota"/>
</dbReference>